<dbReference type="FunCoup" id="T1FWD6">
    <property type="interactions" value="822"/>
</dbReference>
<evidence type="ECO:0000256" key="10">
    <source>
        <dbReference type="PROSITE-ProRule" id="PRU00703"/>
    </source>
</evidence>
<feature type="transmembrane region" description="Helical" evidence="11">
    <location>
        <begin position="469"/>
        <end position="488"/>
    </location>
</feature>
<dbReference type="InterPro" id="IPR046342">
    <property type="entry name" value="CBS_dom_sf"/>
</dbReference>
<reference evidence="15" key="1">
    <citation type="submission" date="2012-12" db="EMBL/GenBank/DDBJ databases">
        <authorList>
            <person name="Hellsten U."/>
            <person name="Grimwood J."/>
            <person name="Chapman J.A."/>
            <person name="Shapiro H."/>
            <person name="Aerts A."/>
            <person name="Otillar R.P."/>
            <person name="Terry A.Y."/>
            <person name="Boore J.L."/>
            <person name="Simakov O."/>
            <person name="Marletaz F."/>
            <person name="Cho S.-J."/>
            <person name="Edsinger-Gonzales E."/>
            <person name="Havlak P."/>
            <person name="Kuo D.-H."/>
            <person name="Larsson T."/>
            <person name="Lv J."/>
            <person name="Arendt D."/>
            <person name="Savage R."/>
            <person name="Osoegawa K."/>
            <person name="de Jong P."/>
            <person name="Lindberg D.R."/>
            <person name="Seaver E.C."/>
            <person name="Weisblat D.A."/>
            <person name="Putnam N.H."/>
            <person name="Grigoriev I.V."/>
            <person name="Rokhsar D.S."/>
        </authorList>
    </citation>
    <scope>NUCLEOTIDE SEQUENCE</scope>
</reference>
<keyword evidence="3 11" id="KW-0812">Transmembrane</keyword>
<evidence type="ECO:0000256" key="8">
    <source>
        <dbReference type="ARBA" id="ARBA00023136"/>
    </source>
</evidence>
<comment type="subcellular location">
    <subcellularLocation>
        <location evidence="1 11">Membrane</location>
        <topology evidence="1 11">Multi-pass membrane protein</topology>
    </subcellularLocation>
</comment>
<evidence type="ECO:0000256" key="7">
    <source>
        <dbReference type="ARBA" id="ARBA00023122"/>
    </source>
</evidence>
<feature type="transmembrane region" description="Helical" evidence="11">
    <location>
        <begin position="307"/>
        <end position="329"/>
    </location>
</feature>
<dbReference type="EMBL" id="KB097792">
    <property type="protein sequence ID" value="ESN89911.1"/>
    <property type="molecule type" value="Genomic_DNA"/>
</dbReference>
<keyword evidence="9 11" id="KW-0868">Chloride</keyword>
<dbReference type="GO" id="GO:0034707">
    <property type="term" value="C:chloride channel complex"/>
    <property type="evidence" value="ECO:0000318"/>
    <property type="project" value="GO_Central"/>
</dbReference>
<dbReference type="InterPro" id="IPR001807">
    <property type="entry name" value="ClC"/>
</dbReference>
<reference evidence="13 15" key="2">
    <citation type="journal article" date="2013" name="Nature">
        <title>Insights into bilaterian evolution from three spiralian genomes.</title>
        <authorList>
            <person name="Simakov O."/>
            <person name="Marletaz F."/>
            <person name="Cho S.J."/>
            <person name="Edsinger-Gonzales E."/>
            <person name="Havlak P."/>
            <person name="Hellsten U."/>
            <person name="Kuo D.H."/>
            <person name="Larsson T."/>
            <person name="Lv J."/>
            <person name="Arendt D."/>
            <person name="Savage R."/>
            <person name="Osoegawa K."/>
            <person name="de Jong P."/>
            <person name="Grimwood J."/>
            <person name="Chapman J.A."/>
            <person name="Shapiro H."/>
            <person name="Aerts A."/>
            <person name="Otillar R.P."/>
            <person name="Terry A.Y."/>
            <person name="Boore J.L."/>
            <person name="Grigoriev I.V."/>
            <person name="Lindberg D.R."/>
            <person name="Seaver E.C."/>
            <person name="Weisblat D.A."/>
            <person name="Putnam N.H."/>
            <person name="Rokhsar D.S."/>
        </authorList>
    </citation>
    <scope>NUCLEOTIDE SEQUENCE</scope>
</reference>
<evidence type="ECO:0000313" key="13">
    <source>
        <dbReference type="EMBL" id="ESN89911.1"/>
    </source>
</evidence>
<dbReference type="InterPro" id="IPR051280">
    <property type="entry name" value="Cl-channel/antiporter"/>
</dbReference>
<evidence type="ECO:0000256" key="1">
    <source>
        <dbReference type="ARBA" id="ARBA00004141"/>
    </source>
</evidence>
<dbReference type="PROSITE" id="PS51371">
    <property type="entry name" value="CBS"/>
    <property type="match status" value="1"/>
</dbReference>
<dbReference type="PANTHER" id="PTHR11689">
    <property type="entry name" value="CHLORIDE CHANNEL PROTEIN CLC FAMILY MEMBER"/>
    <property type="match status" value="1"/>
</dbReference>
<dbReference type="GO" id="GO:0005254">
    <property type="term" value="F:chloride channel activity"/>
    <property type="evidence" value="ECO:0007669"/>
    <property type="project" value="UniProtKB-UniRule"/>
</dbReference>
<dbReference type="KEGG" id="hro:HELRODRAFT_194758"/>
<evidence type="ECO:0000256" key="5">
    <source>
        <dbReference type="ARBA" id="ARBA00022989"/>
    </source>
</evidence>
<evidence type="ECO:0000256" key="3">
    <source>
        <dbReference type="ARBA" id="ARBA00022692"/>
    </source>
</evidence>
<feature type="transmembrane region" description="Helical" evidence="11">
    <location>
        <begin position="108"/>
        <end position="129"/>
    </location>
</feature>
<dbReference type="Proteomes" id="UP000015101">
    <property type="component" value="Unassembled WGS sequence"/>
</dbReference>
<dbReference type="SMART" id="SM00116">
    <property type="entry name" value="CBS"/>
    <property type="match status" value="2"/>
</dbReference>
<dbReference type="SUPFAM" id="SSF81340">
    <property type="entry name" value="Clc chloride channel"/>
    <property type="match status" value="1"/>
</dbReference>
<dbReference type="GO" id="GO:1902476">
    <property type="term" value="P:chloride transmembrane transport"/>
    <property type="evidence" value="ECO:0000318"/>
    <property type="project" value="GO_Central"/>
</dbReference>
<dbReference type="PANTHER" id="PTHR11689:SF136">
    <property type="entry name" value="H(+)_CL(-) EXCHANGE TRANSPORTER 7"/>
    <property type="match status" value="1"/>
</dbReference>
<dbReference type="EMBL" id="AMQM01008538">
    <property type="status" value="NOT_ANNOTATED_CDS"/>
    <property type="molecule type" value="Genomic_DNA"/>
</dbReference>
<feature type="transmembrane region" description="Helical" evidence="11">
    <location>
        <begin position="211"/>
        <end position="229"/>
    </location>
</feature>
<dbReference type="AlphaFoldDB" id="T1FWD6"/>
<keyword evidence="2 11" id="KW-0813">Transport</keyword>
<dbReference type="GO" id="GO:0030321">
    <property type="term" value="P:transepithelial chloride transport"/>
    <property type="evidence" value="ECO:0000318"/>
    <property type="project" value="GO_Central"/>
</dbReference>
<dbReference type="InterPro" id="IPR014743">
    <property type="entry name" value="Cl-channel_core"/>
</dbReference>
<keyword evidence="5 11" id="KW-1133">Transmembrane helix</keyword>
<sequence length="806" mass="90586">MMQMYSRRTVLQSINEDSLNSLPDDDDNIIQLSDDNDDQNRHGVATTFCCCRVKNVEADNNDNLGEEFGHLDAKLESLTYDNCENEVYLSEERNITYNKLKLKSFSRWLVMLLIGVVTALIACLIDVSVHQLSHVKFSLLAKFYNEGLNMTPTASLFRPMLMWCAWNVSFVAIASFLTVFGEPVAASSGIPQIKCYLNGVKIPRVVRIKTLFCKVVGVTCSVLGGLVVGKEGPMIHSGAVVAAGISQGRSTTFGFDLKMFAFFRTDQEKRDFISGGAAAGVSAAFGAPMGGVLFSLEEGASFWNQSLTWRIFFASIVSTFVLNVVLSWYHGVPWELSHPGLINFGKFQDMKYDMREIPLFILIGIIGGLLGALFNYINLKLTLFRLKNISRGWMKFTECLLIASTSTMAAFLLIYFNKDCQPIGKDPNPNPLQLFCPDGHSSSMATLWFQSPESSLKSLFHDPFGSYDHVTLLLFFVVYFFLACWTYGMSVPSGVFIPSLVIGASWGRLFSIPLKFIWPGQSEWIHPGKFALLGAASQLGGIVRMTLSLTVILIEATGSISFGLPLMIVLMVAKWTGDLFNMGIYDTHIHIQGVPFLGWEPPEMTSDTLAREVMSHPVTTFCEVESVRTVVETLTNESHDAFPVVKRSIGSRSTDEIIICETFGLLTGLITRSQLIVLLNHKYFIRHYDDETTNEQLTLSHFRDIYPRFPKIQDVVLSEEDMNRHIDLRNIMNPAPYTVYDNTTLPRIFKLFRGLGLSHLMVIDKYNELIGIVTRKDLARYHCSRKHFWSKPVVYELPMATQQIEK</sequence>
<dbReference type="InParanoid" id="T1FWD6"/>
<dbReference type="PRINTS" id="PR00762">
    <property type="entry name" value="CLCHANNEL"/>
</dbReference>
<dbReference type="RefSeq" id="XP_009031994.1">
    <property type="nucleotide sequence ID" value="XM_009033746.1"/>
</dbReference>
<comment type="caution">
    <text evidence="11">Lacks conserved residue(s) required for the propagation of feature annotation.</text>
</comment>
<keyword evidence="15" id="KW-1185">Reference proteome</keyword>
<dbReference type="GeneID" id="20213131"/>
<comment type="similarity">
    <text evidence="11">Belongs to the chloride channel (TC 2.A.49) family.</text>
</comment>
<dbReference type="Pfam" id="PF00571">
    <property type="entry name" value="CBS"/>
    <property type="match status" value="1"/>
</dbReference>
<keyword evidence="7 10" id="KW-0129">CBS domain</keyword>
<feature type="transmembrane region" description="Helical" evidence="11">
    <location>
        <begin position="160"/>
        <end position="180"/>
    </location>
</feature>
<dbReference type="SUPFAM" id="SSF54631">
    <property type="entry name" value="CBS-domain pair"/>
    <property type="match status" value="1"/>
</dbReference>
<evidence type="ECO:0000256" key="2">
    <source>
        <dbReference type="ARBA" id="ARBA00022448"/>
    </source>
</evidence>
<feature type="transmembrane region" description="Helical" evidence="11">
    <location>
        <begin position="399"/>
        <end position="416"/>
    </location>
</feature>
<evidence type="ECO:0000256" key="11">
    <source>
        <dbReference type="RuleBase" id="RU361221"/>
    </source>
</evidence>
<evidence type="ECO:0000313" key="14">
    <source>
        <dbReference type="EnsemblMetazoa" id="HelroP194758"/>
    </source>
</evidence>
<dbReference type="Gene3D" id="3.10.580.10">
    <property type="entry name" value="CBS-domain"/>
    <property type="match status" value="1"/>
</dbReference>
<dbReference type="OrthoDB" id="428525at2759"/>
<protein>
    <recommendedName>
        <fullName evidence="11">Chloride channel protein</fullName>
    </recommendedName>
</protein>
<dbReference type="HOGENOM" id="CLU_003181_4_1_1"/>
<dbReference type="CDD" id="cd04591">
    <property type="entry name" value="CBS_pair_voltage-gated_CLC_euk_bac"/>
    <property type="match status" value="1"/>
</dbReference>
<keyword evidence="6 11" id="KW-0406">Ion transport</keyword>
<dbReference type="Gene3D" id="1.10.3080.10">
    <property type="entry name" value="Clc chloride channel"/>
    <property type="match status" value="1"/>
</dbReference>
<feature type="transmembrane region" description="Helical" evidence="11">
    <location>
        <begin position="272"/>
        <end position="295"/>
    </location>
</feature>
<feature type="transmembrane region" description="Helical" evidence="11">
    <location>
        <begin position="357"/>
        <end position="378"/>
    </location>
</feature>
<dbReference type="InterPro" id="IPR000644">
    <property type="entry name" value="CBS_dom"/>
</dbReference>
<accession>T1FWD6</accession>
<evidence type="ECO:0000256" key="4">
    <source>
        <dbReference type="ARBA" id="ARBA00022737"/>
    </source>
</evidence>
<dbReference type="Pfam" id="PF00654">
    <property type="entry name" value="Voltage_CLC"/>
    <property type="match status" value="1"/>
</dbReference>
<dbReference type="STRING" id="6412.T1FWD6"/>
<feature type="transmembrane region" description="Helical" evidence="11">
    <location>
        <begin position="547"/>
        <end position="573"/>
    </location>
</feature>
<dbReference type="EnsemblMetazoa" id="HelroT194758">
    <property type="protein sequence ID" value="HelroP194758"/>
    <property type="gene ID" value="HelroG194758"/>
</dbReference>
<proteinExistence type="inferred from homology"/>
<evidence type="ECO:0000259" key="12">
    <source>
        <dbReference type="PROSITE" id="PS51371"/>
    </source>
</evidence>
<dbReference type="OMA" id="KCDHNGF"/>
<name>T1FWD6_HELRO</name>
<organism evidence="14 15">
    <name type="scientific">Helobdella robusta</name>
    <name type="common">Californian leech</name>
    <dbReference type="NCBI Taxonomy" id="6412"/>
    <lineage>
        <taxon>Eukaryota</taxon>
        <taxon>Metazoa</taxon>
        <taxon>Spiralia</taxon>
        <taxon>Lophotrochozoa</taxon>
        <taxon>Annelida</taxon>
        <taxon>Clitellata</taxon>
        <taxon>Hirudinea</taxon>
        <taxon>Rhynchobdellida</taxon>
        <taxon>Glossiphoniidae</taxon>
        <taxon>Helobdella</taxon>
    </lineage>
</organism>
<evidence type="ECO:0000256" key="6">
    <source>
        <dbReference type="ARBA" id="ARBA00023065"/>
    </source>
</evidence>
<dbReference type="CTD" id="20213131"/>
<dbReference type="GO" id="GO:0005765">
    <property type="term" value="C:lysosomal membrane"/>
    <property type="evidence" value="ECO:0000318"/>
    <property type="project" value="GO_Central"/>
</dbReference>
<evidence type="ECO:0000256" key="9">
    <source>
        <dbReference type="ARBA" id="ARBA00023214"/>
    </source>
</evidence>
<dbReference type="eggNOG" id="KOG0474">
    <property type="taxonomic scope" value="Eukaryota"/>
</dbReference>
<reference evidence="14" key="3">
    <citation type="submission" date="2015-06" db="UniProtKB">
        <authorList>
            <consortium name="EnsemblMetazoa"/>
        </authorList>
    </citation>
    <scope>IDENTIFICATION</scope>
</reference>
<evidence type="ECO:0000313" key="15">
    <source>
        <dbReference type="Proteomes" id="UP000015101"/>
    </source>
</evidence>
<gene>
    <name evidence="14" type="primary">20213131</name>
    <name evidence="13" type="ORF">HELRODRAFT_194758</name>
</gene>
<keyword evidence="4" id="KW-0677">Repeat</keyword>
<dbReference type="GO" id="GO:0062158">
    <property type="term" value="F:chloride:proton antiporter activity"/>
    <property type="evidence" value="ECO:0000318"/>
    <property type="project" value="GO_Central"/>
</dbReference>
<feature type="domain" description="CBS" evidence="12">
    <location>
        <begin position="732"/>
        <end position="790"/>
    </location>
</feature>
<keyword evidence="8 11" id="KW-0472">Membrane</keyword>